<name>H8MJ39_CORCM</name>
<dbReference type="eggNOG" id="ENOG50318UI">
    <property type="taxonomic scope" value="Bacteria"/>
</dbReference>
<dbReference type="InterPro" id="IPR001480">
    <property type="entry name" value="Bulb-type_lectin_dom"/>
</dbReference>
<dbReference type="KEGG" id="ccx:COCOR_02139"/>
<evidence type="ECO:0000313" key="4">
    <source>
        <dbReference type="Proteomes" id="UP000007587"/>
    </source>
</evidence>
<dbReference type="InterPro" id="IPR036426">
    <property type="entry name" value="Bulb-type_lectin_dom_sf"/>
</dbReference>
<dbReference type="Proteomes" id="UP000007587">
    <property type="component" value="Chromosome"/>
</dbReference>
<dbReference type="HOGENOM" id="CLU_753796_0_0_7"/>
<evidence type="ECO:0000259" key="2">
    <source>
        <dbReference type="PROSITE" id="PS50927"/>
    </source>
</evidence>
<proteinExistence type="predicted"/>
<sequence>MLCLVAALVSVGASAASYSGSISNDGGLRMGDTLISSNGNYRLLLQHDGNLVVSRIADNGLIWANYKLGATVVVVQGDTNFVAYDDRTSPATVIWHTGTGVSPFTGATLRLHDDGALRLYNGLGTQVWSTPVDPQTVPVTPPPAPTGGWSCSGASIPSGWVLTSYLASGCAGAGSWYQEPARDGIWTCAGSPIVAGYVVTGHNRTGCSGLGSWYHQLVKDGLYVCPESPVPSGYFISGNDLTGCSGLGAWRISKISTTPGWYCAGAPIPDGYVLTGFMSTGCNGAGAWYQQPAKDGLWTCSGSPTPYGYVSTNWMRTGCNGVGAWYHQLMRAGLWVCPYTNIPSGYSLTTYDATRCGGIGGWFSVKN</sequence>
<dbReference type="InParanoid" id="H8MJ39"/>
<accession>H8MJ39</accession>
<keyword evidence="4" id="KW-1185">Reference proteome</keyword>
<feature type="signal peptide" evidence="1">
    <location>
        <begin position="1"/>
        <end position="15"/>
    </location>
</feature>
<dbReference type="STRING" id="1144275.COCOR_02139"/>
<protein>
    <recommendedName>
        <fullName evidence="2">Bulb-type lectin domain-containing protein</fullName>
    </recommendedName>
</protein>
<dbReference type="SUPFAM" id="SSF51110">
    <property type="entry name" value="alpha-D-mannose-specific plant lectins"/>
    <property type="match status" value="1"/>
</dbReference>
<dbReference type="Gene3D" id="2.90.10.10">
    <property type="entry name" value="Bulb-type lectin domain"/>
    <property type="match status" value="2"/>
</dbReference>
<organism evidence="3 4">
    <name type="scientific">Corallococcus coralloides (strain ATCC 25202 / DSM 2259 / NBRC 100086 / M2)</name>
    <name type="common">Myxococcus coralloides</name>
    <dbReference type="NCBI Taxonomy" id="1144275"/>
    <lineage>
        <taxon>Bacteria</taxon>
        <taxon>Pseudomonadati</taxon>
        <taxon>Myxococcota</taxon>
        <taxon>Myxococcia</taxon>
        <taxon>Myxococcales</taxon>
        <taxon>Cystobacterineae</taxon>
        <taxon>Myxococcaceae</taxon>
        <taxon>Corallococcus</taxon>
    </lineage>
</organism>
<gene>
    <name evidence="3" type="ordered locus">COCOR_02139</name>
</gene>
<dbReference type="PROSITE" id="PS50927">
    <property type="entry name" value="BULB_LECTIN"/>
    <property type="match status" value="1"/>
</dbReference>
<feature type="chain" id="PRO_5012836230" description="Bulb-type lectin domain-containing protein" evidence="1">
    <location>
        <begin position="16"/>
        <end position="367"/>
    </location>
</feature>
<reference evidence="3 4" key="1">
    <citation type="journal article" date="2012" name="J. Bacteriol.">
        <title>Complete Genome Sequence of the Fruiting Myxobacterium Corallococcus coralloides DSM 2259.</title>
        <authorList>
            <person name="Huntley S."/>
            <person name="Zhang Y."/>
            <person name="Treuner-Lange A."/>
            <person name="Kneip S."/>
            <person name="Sensen C.W."/>
            <person name="Sogaard-Andersen L."/>
        </authorList>
    </citation>
    <scope>NUCLEOTIDE SEQUENCE [LARGE SCALE GENOMIC DNA]</scope>
    <source>
        <strain evidence="4">ATCC 25202 / DSM 2259 / NBRC 100086 / M2</strain>
    </source>
</reference>
<dbReference type="EMBL" id="CP003389">
    <property type="protein sequence ID" value="AFE04505.1"/>
    <property type="molecule type" value="Genomic_DNA"/>
</dbReference>
<reference evidence="4" key="2">
    <citation type="submission" date="2012-03" db="EMBL/GenBank/DDBJ databases">
        <title>Genome sequence of the fruiting myxobacterium Corallococcus coralloides DSM 2259.</title>
        <authorList>
            <person name="Huntley S."/>
            <person name="Zhang Y."/>
            <person name="Treuner-Lange A."/>
            <person name="Sensen C.W."/>
            <person name="Sogaard-Andersen L."/>
        </authorList>
    </citation>
    <scope>NUCLEOTIDE SEQUENCE [LARGE SCALE GENOMIC DNA]</scope>
    <source>
        <strain evidence="4">ATCC 25202 / DSM 2259 / NBRC 100086 / M2</strain>
    </source>
</reference>
<dbReference type="AlphaFoldDB" id="H8MJ39"/>
<evidence type="ECO:0000256" key="1">
    <source>
        <dbReference type="SAM" id="SignalP"/>
    </source>
</evidence>
<keyword evidence="1" id="KW-0732">Signal</keyword>
<evidence type="ECO:0000313" key="3">
    <source>
        <dbReference type="EMBL" id="AFE04505.1"/>
    </source>
</evidence>
<feature type="domain" description="Bulb-type lectin" evidence="2">
    <location>
        <begin position="19"/>
        <end position="132"/>
    </location>
</feature>